<evidence type="ECO:0000313" key="3">
    <source>
        <dbReference type="EMBL" id="MBI1685441.1"/>
    </source>
</evidence>
<name>A0ABS0T1S6_9CAUL</name>
<dbReference type="PROSITE" id="PS50937">
    <property type="entry name" value="HTH_MERR_2"/>
    <property type="match status" value="1"/>
</dbReference>
<evidence type="ECO:0000313" key="4">
    <source>
        <dbReference type="Proteomes" id="UP000639859"/>
    </source>
</evidence>
<dbReference type="Gene3D" id="1.10.1660.10">
    <property type="match status" value="1"/>
</dbReference>
<comment type="caution">
    <text evidence="3">The sequence shown here is derived from an EMBL/GenBank/DDBJ whole genome shotgun (WGS) entry which is preliminary data.</text>
</comment>
<evidence type="ECO:0000256" key="1">
    <source>
        <dbReference type="ARBA" id="ARBA00023125"/>
    </source>
</evidence>
<dbReference type="InterPro" id="IPR047057">
    <property type="entry name" value="MerR_fam"/>
</dbReference>
<proteinExistence type="predicted"/>
<dbReference type="RefSeq" id="WP_198577353.1">
    <property type="nucleotide sequence ID" value="NZ_JADWOX010000013.1"/>
</dbReference>
<dbReference type="PANTHER" id="PTHR30204">
    <property type="entry name" value="REDOX-CYCLING DRUG-SENSING TRANSCRIPTIONAL ACTIVATOR SOXR"/>
    <property type="match status" value="1"/>
</dbReference>
<dbReference type="Proteomes" id="UP000639859">
    <property type="component" value="Unassembled WGS sequence"/>
</dbReference>
<dbReference type="EMBL" id="JADWOX010000013">
    <property type="protein sequence ID" value="MBI1685441.1"/>
    <property type="molecule type" value="Genomic_DNA"/>
</dbReference>
<reference evidence="3 4" key="1">
    <citation type="submission" date="2020-11" db="EMBL/GenBank/DDBJ databases">
        <title>genome sequence of strain KACC 18849.</title>
        <authorList>
            <person name="Gao J."/>
            <person name="Zhang X."/>
        </authorList>
    </citation>
    <scope>NUCLEOTIDE SEQUENCE [LARGE SCALE GENOMIC DNA]</scope>
    <source>
        <strain evidence="3 4">KACC 18849</strain>
    </source>
</reference>
<dbReference type="SUPFAM" id="SSF46955">
    <property type="entry name" value="Putative DNA-binding domain"/>
    <property type="match status" value="1"/>
</dbReference>
<evidence type="ECO:0000259" key="2">
    <source>
        <dbReference type="PROSITE" id="PS50937"/>
    </source>
</evidence>
<keyword evidence="4" id="KW-1185">Reference proteome</keyword>
<gene>
    <name evidence="3" type="ORF">I4Q42_17360</name>
</gene>
<dbReference type="PANTHER" id="PTHR30204:SF98">
    <property type="entry name" value="HTH-TYPE TRANSCRIPTIONAL REGULATOR ADHR"/>
    <property type="match status" value="1"/>
</dbReference>
<feature type="domain" description="HTH merR-type" evidence="2">
    <location>
        <begin position="4"/>
        <end position="73"/>
    </location>
</feature>
<dbReference type="InterPro" id="IPR009061">
    <property type="entry name" value="DNA-bd_dom_put_sf"/>
</dbReference>
<sequence length="137" mass="15330">MVEHLSIGEIARETGRSIHALRWYEAQGLIPGVTRDGGRRRVYRQAHVGWLRFLGRLKRTGMSVGDMKAYAALAARGGATAGEREAMLTRHLERVDGEIAALAEARRLLEVKIAFYAEWGRSGRRPPDPEIPPELRS</sequence>
<keyword evidence="1" id="KW-0238">DNA-binding</keyword>
<dbReference type="InterPro" id="IPR000551">
    <property type="entry name" value="MerR-type_HTH_dom"/>
</dbReference>
<dbReference type="Pfam" id="PF13411">
    <property type="entry name" value="MerR_1"/>
    <property type="match status" value="1"/>
</dbReference>
<protein>
    <submittedName>
        <fullName evidence="3">MerR family transcriptional regulator</fullName>
    </submittedName>
</protein>
<dbReference type="SMART" id="SM00422">
    <property type="entry name" value="HTH_MERR"/>
    <property type="match status" value="1"/>
</dbReference>
<accession>A0ABS0T1S6</accession>
<dbReference type="PRINTS" id="PR00040">
    <property type="entry name" value="HTHMERR"/>
</dbReference>
<dbReference type="CDD" id="cd01109">
    <property type="entry name" value="HTH_YyaN"/>
    <property type="match status" value="1"/>
</dbReference>
<organism evidence="3 4">
    <name type="scientific">Caulobacter hibisci</name>
    <dbReference type="NCBI Taxonomy" id="2035993"/>
    <lineage>
        <taxon>Bacteria</taxon>
        <taxon>Pseudomonadati</taxon>
        <taxon>Pseudomonadota</taxon>
        <taxon>Alphaproteobacteria</taxon>
        <taxon>Caulobacterales</taxon>
        <taxon>Caulobacteraceae</taxon>
        <taxon>Caulobacter</taxon>
    </lineage>
</organism>